<feature type="transmembrane region" description="Helical" evidence="3">
    <location>
        <begin position="259"/>
        <end position="276"/>
    </location>
</feature>
<dbReference type="Proteomes" id="UP000054466">
    <property type="component" value="Unassembled WGS sequence"/>
</dbReference>
<dbReference type="Gene3D" id="2.60.40.10">
    <property type="entry name" value="Immunoglobulins"/>
    <property type="match status" value="1"/>
</dbReference>
<evidence type="ECO:0000256" key="3">
    <source>
        <dbReference type="SAM" id="Phobius"/>
    </source>
</evidence>
<sequence>MVAITITFEKDNVQPPVYIAGSFTEWSPREMSFETAPTTGSTQNVFLYKADLEPGDYQYKFRLGPGDWWALDESSPTANDEQGNVNNVISVKAQVSESPPEDASEQISKPVASILNTRDAHIIEDEPVRPSENGLPSQHKDVEPYPPAAEVVSNLLEPHDSKENGVSAQDPKIIDVKQVNLDDSAGKIAGDDIATRKDSIPDFAPPPYSIATNGNVSPPATSGTDAVPSEKQPAGPTANGNPETTPESFMSRICNTRNLVLVVAIVAVPAAVSYYLRR</sequence>
<keyword evidence="3" id="KW-0812">Transmembrane</keyword>
<dbReference type="OrthoDB" id="5350410at2759"/>
<reference evidence="5 6" key="1">
    <citation type="submission" date="2015-01" db="EMBL/GenBank/DDBJ databases">
        <title>The Genome Sequence of Cladophialophora immunda CBS83496.</title>
        <authorList>
            <consortium name="The Broad Institute Genomics Platform"/>
            <person name="Cuomo C."/>
            <person name="de Hoog S."/>
            <person name="Gorbushina A."/>
            <person name="Stielow B."/>
            <person name="Teixiera M."/>
            <person name="Abouelleil A."/>
            <person name="Chapman S.B."/>
            <person name="Priest M."/>
            <person name="Young S.K."/>
            <person name="Wortman J."/>
            <person name="Nusbaum C."/>
            <person name="Birren B."/>
        </authorList>
    </citation>
    <scope>NUCLEOTIDE SEQUENCE [LARGE SCALE GENOMIC DNA]</scope>
    <source>
        <strain evidence="5 6">CBS 83496</strain>
    </source>
</reference>
<name>A0A0D2CZA9_9EURO</name>
<evidence type="ECO:0000313" key="6">
    <source>
        <dbReference type="Proteomes" id="UP000054466"/>
    </source>
</evidence>
<dbReference type="InterPro" id="IPR014756">
    <property type="entry name" value="Ig_E-set"/>
</dbReference>
<feature type="compositionally biased region" description="Polar residues" evidence="2">
    <location>
        <begin position="238"/>
        <end position="248"/>
    </location>
</feature>
<proteinExistence type="inferred from homology"/>
<evidence type="ECO:0000259" key="4">
    <source>
        <dbReference type="Pfam" id="PF16561"/>
    </source>
</evidence>
<dbReference type="RefSeq" id="XP_016255531.1">
    <property type="nucleotide sequence ID" value="XM_016388603.1"/>
</dbReference>
<feature type="compositionally biased region" description="Polar residues" evidence="2">
    <location>
        <begin position="210"/>
        <end position="224"/>
    </location>
</feature>
<keyword evidence="3" id="KW-1133">Transmembrane helix</keyword>
<protein>
    <recommendedName>
        <fullName evidence="4">AMP-activated protein kinase glycogen-binding domain-containing protein</fullName>
    </recommendedName>
</protein>
<dbReference type="EMBL" id="KN847040">
    <property type="protein sequence ID" value="KIW35315.1"/>
    <property type="molecule type" value="Genomic_DNA"/>
</dbReference>
<dbReference type="STRING" id="569365.A0A0D2CZA9"/>
<evidence type="ECO:0000256" key="2">
    <source>
        <dbReference type="SAM" id="MobiDB-lite"/>
    </source>
</evidence>
<dbReference type="GeneID" id="27341211"/>
<dbReference type="InterPro" id="IPR013783">
    <property type="entry name" value="Ig-like_fold"/>
</dbReference>
<comment type="similarity">
    <text evidence="1">Belongs to the 5'-AMP-activated protein kinase beta subunit family.</text>
</comment>
<dbReference type="AlphaFoldDB" id="A0A0D2CZA9"/>
<dbReference type="VEuPathDB" id="FungiDB:PV07_02017"/>
<dbReference type="InterPro" id="IPR050827">
    <property type="entry name" value="CRP1_MDG1_kinase"/>
</dbReference>
<dbReference type="HOGENOM" id="CLU_071887_0_0_1"/>
<dbReference type="PANTHER" id="PTHR10343">
    <property type="entry name" value="5'-AMP-ACTIVATED PROTEIN KINASE , BETA SUBUNIT"/>
    <property type="match status" value="1"/>
</dbReference>
<organism evidence="5 6">
    <name type="scientific">Cladophialophora immunda</name>
    <dbReference type="NCBI Taxonomy" id="569365"/>
    <lineage>
        <taxon>Eukaryota</taxon>
        <taxon>Fungi</taxon>
        <taxon>Dikarya</taxon>
        <taxon>Ascomycota</taxon>
        <taxon>Pezizomycotina</taxon>
        <taxon>Eurotiomycetes</taxon>
        <taxon>Chaetothyriomycetidae</taxon>
        <taxon>Chaetothyriales</taxon>
        <taxon>Herpotrichiellaceae</taxon>
        <taxon>Cladophialophora</taxon>
    </lineage>
</organism>
<dbReference type="PANTHER" id="PTHR10343:SF84">
    <property type="entry name" value="5'-AMP-ACTIVATED PROTEIN KINASE SUBUNIT BETA-1"/>
    <property type="match status" value="1"/>
</dbReference>
<evidence type="ECO:0000313" key="5">
    <source>
        <dbReference type="EMBL" id="KIW35315.1"/>
    </source>
</evidence>
<feature type="domain" description="AMP-activated protein kinase glycogen-binding" evidence="4">
    <location>
        <begin position="16"/>
        <end position="94"/>
    </location>
</feature>
<gene>
    <name evidence="5" type="ORF">PV07_02017</name>
</gene>
<keyword evidence="6" id="KW-1185">Reference proteome</keyword>
<accession>A0A0D2CZA9</accession>
<keyword evidence="3" id="KW-0472">Membrane</keyword>
<evidence type="ECO:0000256" key="1">
    <source>
        <dbReference type="ARBA" id="ARBA00010926"/>
    </source>
</evidence>
<feature type="region of interest" description="Disordered" evidence="2">
    <location>
        <begin position="197"/>
        <end position="248"/>
    </location>
</feature>
<dbReference type="InterPro" id="IPR032640">
    <property type="entry name" value="AMPK1_CBM"/>
</dbReference>
<dbReference type="CDD" id="cd02859">
    <property type="entry name" value="E_set_AMPKbeta_like_N"/>
    <property type="match status" value="1"/>
</dbReference>
<dbReference type="SUPFAM" id="SSF81296">
    <property type="entry name" value="E set domains"/>
    <property type="match status" value="1"/>
</dbReference>
<dbReference type="Pfam" id="PF16561">
    <property type="entry name" value="AMPK1_CBM"/>
    <property type="match status" value="1"/>
</dbReference>